<sequence length="208" mass="22705">MKIKICGIKNVEAAANAVEAGADAVGFVFAASKRKISVNQAKSMAKSIPGNIKKIGVFVNEELSIVENIIQEAGLDLVQLHGDESPEYCRKLSVPYIKAFSIHSEDDFFRIQEYDPMFVLLDSPAGPYRGGNGNTFDWKLVGKLPISTDRIILAGGLDPENIAEAIMSVRPAMVDVSSGVETDGEKDAEKMQSFISHARKAFNQLEER</sequence>
<keyword evidence="8 10" id="KW-0057">Aromatic amino acid biosynthesis</keyword>
<evidence type="ECO:0000313" key="13">
    <source>
        <dbReference type="Proteomes" id="UP000276770"/>
    </source>
</evidence>
<dbReference type="InterPro" id="IPR011060">
    <property type="entry name" value="RibuloseP-bd_barrel"/>
</dbReference>
<dbReference type="RefSeq" id="WP_121680486.1">
    <property type="nucleotide sequence ID" value="NZ_RCVZ01000006.1"/>
</dbReference>
<dbReference type="AlphaFoldDB" id="A0A3L7K089"/>
<comment type="catalytic activity">
    <reaction evidence="1 10">
        <text>N-(5-phospho-beta-D-ribosyl)anthranilate = 1-(2-carboxyphenylamino)-1-deoxy-D-ribulose 5-phosphate</text>
        <dbReference type="Rhea" id="RHEA:21540"/>
        <dbReference type="ChEBI" id="CHEBI:18277"/>
        <dbReference type="ChEBI" id="CHEBI:58613"/>
        <dbReference type="EC" id="5.3.1.24"/>
    </reaction>
</comment>
<evidence type="ECO:0000256" key="5">
    <source>
        <dbReference type="ARBA" id="ARBA00022272"/>
    </source>
</evidence>
<dbReference type="PANTHER" id="PTHR42894:SF1">
    <property type="entry name" value="N-(5'-PHOSPHORIBOSYL)ANTHRANILATE ISOMERASE"/>
    <property type="match status" value="1"/>
</dbReference>
<dbReference type="CDD" id="cd00405">
    <property type="entry name" value="PRAI"/>
    <property type="match status" value="1"/>
</dbReference>
<proteinExistence type="inferred from homology"/>
<comment type="similarity">
    <text evidence="3 10">Belongs to the TrpF family.</text>
</comment>
<dbReference type="UniPathway" id="UPA00035">
    <property type="reaction ID" value="UER00042"/>
</dbReference>
<dbReference type="Gene3D" id="3.20.20.70">
    <property type="entry name" value="Aldolase class I"/>
    <property type="match status" value="1"/>
</dbReference>
<organism evidence="12 13">
    <name type="scientific">Falsibacillus albus</name>
    <dbReference type="NCBI Taxonomy" id="2478915"/>
    <lineage>
        <taxon>Bacteria</taxon>
        <taxon>Bacillati</taxon>
        <taxon>Bacillota</taxon>
        <taxon>Bacilli</taxon>
        <taxon>Bacillales</taxon>
        <taxon>Bacillaceae</taxon>
        <taxon>Falsibacillus</taxon>
    </lineage>
</organism>
<gene>
    <name evidence="10" type="primary">trpF</name>
    <name evidence="12" type="ORF">D9X91_10040</name>
</gene>
<name>A0A3L7K089_9BACI</name>
<keyword evidence="7 10" id="KW-0822">Tryptophan biosynthesis</keyword>
<protein>
    <recommendedName>
        <fullName evidence="5 10">N-(5'-phosphoribosyl)anthranilate isomerase</fullName>
        <shortName evidence="10">PRAI</shortName>
        <ecNumber evidence="4 10">5.3.1.24</ecNumber>
    </recommendedName>
</protein>
<dbReference type="Pfam" id="PF00697">
    <property type="entry name" value="PRAI"/>
    <property type="match status" value="1"/>
</dbReference>
<evidence type="ECO:0000256" key="6">
    <source>
        <dbReference type="ARBA" id="ARBA00022605"/>
    </source>
</evidence>
<evidence type="ECO:0000256" key="10">
    <source>
        <dbReference type="HAMAP-Rule" id="MF_00135"/>
    </source>
</evidence>
<dbReference type="InterPro" id="IPR001240">
    <property type="entry name" value="PRAI_dom"/>
</dbReference>
<evidence type="ECO:0000256" key="7">
    <source>
        <dbReference type="ARBA" id="ARBA00022822"/>
    </source>
</evidence>
<evidence type="ECO:0000256" key="3">
    <source>
        <dbReference type="ARBA" id="ARBA00007571"/>
    </source>
</evidence>
<evidence type="ECO:0000256" key="1">
    <source>
        <dbReference type="ARBA" id="ARBA00001164"/>
    </source>
</evidence>
<keyword evidence="13" id="KW-1185">Reference proteome</keyword>
<dbReference type="NCBIfam" id="NF002298">
    <property type="entry name" value="PRK01222.1-4"/>
    <property type="match status" value="1"/>
</dbReference>
<evidence type="ECO:0000256" key="9">
    <source>
        <dbReference type="ARBA" id="ARBA00023235"/>
    </source>
</evidence>
<keyword evidence="6 10" id="KW-0028">Amino-acid biosynthesis</keyword>
<dbReference type="EMBL" id="RCVZ01000006">
    <property type="protein sequence ID" value="RLQ95371.1"/>
    <property type="molecule type" value="Genomic_DNA"/>
</dbReference>
<dbReference type="OrthoDB" id="9786954at2"/>
<accession>A0A3L7K089</accession>
<dbReference type="FunFam" id="3.20.20.70:FF:000075">
    <property type="entry name" value="Tryptophan biosynthesis protein TRP1"/>
    <property type="match status" value="1"/>
</dbReference>
<comment type="pathway">
    <text evidence="2 10">Amino-acid biosynthesis; L-tryptophan biosynthesis; L-tryptophan from chorismate: step 3/5.</text>
</comment>
<evidence type="ECO:0000256" key="4">
    <source>
        <dbReference type="ARBA" id="ARBA00012572"/>
    </source>
</evidence>
<dbReference type="GO" id="GO:0004640">
    <property type="term" value="F:phosphoribosylanthranilate isomerase activity"/>
    <property type="evidence" value="ECO:0007669"/>
    <property type="project" value="UniProtKB-UniRule"/>
</dbReference>
<evidence type="ECO:0000313" key="12">
    <source>
        <dbReference type="EMBL" id="RLQ95371.1"/>
    </source>
</evidence>
<dbReference type="InterPro" id="IPR013785">
    <property type="entry name" value="Aldolase_TIM"/>
</dbReference>
<evidence type="ECO:0000259" key="11">
    <source>
        <dbReference type="Pfam" id="PF00697"/>
    </source>
</evidence>
<evidence type="ECO:0000256" key="8">
    <source>
        <dbReference type="ARBA" id="ARBA00023141"/>
    </source>
</evidence>
<reference evidence="12 13" key="1">
    <citation type="submission" date="2018-10" db="EMBL/GenBank/DDBJ databases">
        <title>Falsibacillus sp. genome draft.</title>
        <authorList>
            <person name="Shi S."/>
        </authorList>
    </citation>
    <scope>NUCLEOTIDE SEQUENCE [LARGE SCALE GENOMIC DNA]</scope>
    <source>
        <strain evidence="12 13">GY 10110</strain>
    </source>
</reference>
<dbReference type="GO" id="GO:0000162">
    <property type="term" value="P:L-tryptophan biosynthetic process"/>
    <property type="evidence" value="ECO:0007669"/>
    <property type="project" value="UniProtKB-UniRule"/>
</dbReference>
<keyword evidence="9 10" id="KW-0413">Isomerase</keyword>
<dbReference type="EC" id="5.3.1.24" evidence="4 10"/>
<dbReference type="PANTHER" id="PTHR42894">
    <property type="entry name" value="N-(5'-PHOSPHORIBOSYL)ANTHRANILATE ISOMERASE"/>
    <property type="match status" value="1"/>
</dbReference>
<comment type="caution">
    <text evidence="12">The sequence shown here is derived from an EMBL/GenBank/DDBJ whole genome shotgun (WGS) entry which is preliminary data.</text>
</comment>
<dbReference type="InterPro" id="IPR044643">
    <property type="entry name" value="TrpF_fam"/>
</dbReference>
<feature type="domain" description="N-(5'phosphoribosyl) anthranilate isomerase (PRAI)" evidence="11">
    <location>
        <begin position="3"/>
        <end position="196"/>
    </location>
</feature>
<dbReference type="HAMAP" id="MF_00135">
    <property type="entry name" value="PRAI"/>
    <property type="match status" value="1"/>
</dbReference>
<dbReference type="SUPFAM" id="SSF51366">
    <property type="entry name" value="Ribulose-phoshate binding barrel"/>
    <property type="match status" value="1"/>
</dbReference>
<dbReference type="Proteomes" id="UP000276770">
    <property type="component" value="Unassembled WGS sequence"/>
</dbReference>
<evidence type="ECO:0000256" key="2">
    <source>
        <dbReference type="ARBA" id="ARBA00004664"/>
    </source>
</evidence>